<evidence type="ECO:0000259" key="5">
    <source>
        <dbReference type="Pfam" id="PF00905"/>
    </source>
</evidence>
<dbReference type="InterPro" id="IPR001460">
    <property type="entry name" value="PCN-bd_Tpept"/>
</dbReference>
<dbReference type="PANTHER" id="PTHR30627">
    <property type="entry name" value="PEPTIDOGLYCAN D,D-TRANSPEPTIDASE"/>
    <property type="match status" value="1"/>
</dbReference>
<dbReference type="GO" id="GO:0071555">
    <property type="term" value="P:cell wall organization"/>
    <property type="evidence" value="ECO:0007669"/>
    <property type="project" value="TreeGrafter"/>
</dbReference>
<dbReference type="InterPro" id="IPR036138">
    <property type="entry name" value="PBP_dimer_sf"/>
</dbReference>
<keyword evidence="4" id="KW-1133">Transmembrane helix</keyword>
<evidence type="ECO:0000256" key="1">
    <source>
        <dbReference type="ARBA" id="ARBA00004370"/>
    </source>
</evidence>
<dbReference type="OrthoDB" id="2985542at2"/>
<keyword evidence="8" id="KW-1185">Reference proteome</keyword>
<organism evidence="7 8">
    <name type="scientific">Gottschalkia purinilytica</name>
    <name type="common">Clostridium purinilyticum</name>
    <dbReference type="NCBI Taxonomy" id="1503"/>
    <lineage>
        <taxon>Bacteria</taxon>
        <taxon>Bacillati</taxon>
        <taxon>Bacillota</taxon>
        <taxon>Tissierellia</taxon>
        <taxon>Tissierellales</taxon>
        <taxon>Gottschalkiaceae</taxon>
        <taxon>Gottschalkia</taxon>
    </lineage>
</organism>
<name>A0A0L0WEG8_GOTPU</name>
<proteinExistence type="inferred from homology"/>
<sequence>MEKHGMNDVIRRSILFKKVIIVFFGLLIIRLFWIQIINGEDYKNLAIKQQTKDLKVSLPRGIIYDKNGIKLTNTEKEKTLFIFKRDILDNKESLEKLKKALGYSDRELKKLLDSNNSVIELSLKNKKIDLKEISSIKEVRVEEKVSRNNNENLLTHVVGYVNKKDNKGISGIEKSFDDEPLKVDPGFGKRSVFVDARQKIIPGVDAEQVRTSMQGLPNSLKLTIDYYIQKKVEDILDDQKKNGAVVVSEVETGDIVAMASRPNINLNNIEKELSTKDQRFYNKALELSYPPGSIFKIVVLIAGLEEGIISLDDEIICKGYEKIDNVVIKCNKPDGHGKISVLQGFYKSCNSTFIQIGKKIGAKKIIDTAKRIGFGSKVEIGLDDENKGALPKGKDLLGPSIGNISLGQGKIEATPLQVTNMMVTLANNGIKKDLSIVDSYVTQEGYNVKKIKRDPDERIISEKVALQIRKALEGVVKNGTAQGIDQRYLDGAGGKTGSAQATLDGEKVVHAWFAGYFPENNPKYVITVFIEKGDSGSSNAVPIFNKIAKEIKKINIKTIKENKN</sequence>
<dbReference type="GO" id="GO:0005886">
    <property type="term" value="C:plasma membrane"/>
    <property type="evidence" value="ECO:0007669"/>
    <property type="project" value="TreeGrafter"/>
</dbReference>
<dbReference type="AlphaFoldDB" id="A0A0L0WEG8"/>
<dbReference type="SUPFAM" id="SSF56519">
    <property type="entry name" value="Penicillin binding protein dimerisation domain"/>
    <property type="match status" value="1"/>
</dbReference>
<dbReference type="InterPro" id="IPR050515">
    <property type="entry name" value="Beta-lactam/transpept"/>
</dbReference>
<keyword evidence="3 4" id="KW-0472">Membrane</keyword>
<dbReference type="Pfam" id="PF00905">
    <property type="entry name" value="Transpeptidase"/>
    <property type="match status" value="1"/>
</dbReference>
<evidence type="ECO:0000256" key="4">
    <source>
        <dbReference type="SAM" id="Phobius"/>
    </source>
</evidence>
<dbReference type="SUPFAM" id="SSF56601">
    <property type="entry name" value="beta-lactamase/transpeptidase-like"/>
    <property type="match status" value="1"/>
</dbReference>
<evidence type="ECO:0000256" key="3">
    <source>
        <dbReference type="ARBA" id="ARBA00023136"/>
    </source>
</evidence>
<dbReference type="Pfam" id="PF03717">
    <property type="entry name" value="PBP_dimer"/>
    <property type="match status" value="1"/>
</dbReference>
<dbReference type="STRING" id="1503.CLPU_1c00380"/>
<dbReference type="Gene3D" id="3.40.710.10">
    <property type="entry name" value="DD-peptidase/beta-lactamase superfamily"/>
    <property type="match status" value="1"/>
</dbReference>
<dbReference type="EMBL" id="LGSS01000001">
    <property type="protein sequence ID" value="KNF09873.1"/>
    <property type="molecule type" value="Genomic_DNA"/>
</dbReference>
<comment type="caution">
    <text evidence="7">The sequence shown here is derived from an EMBL/GenBank/DDBJ whole genome shotgun (WGS) entry which is preliminary data.</text>
</comment>
<protein>
    <submittedName>
        <fullName evidence="7">Stage V sporulation protein D</fullName>
    </submittedName>
</protein>
<comment type="similarity">
    <text evidence="2">Belongs to the transpeptidase family.</text>
</comment>
<reference evidence="8" key="1">
    <citation type="submission" date="2015-07" db="EMBL/GenBank/DDBJ databases">
        <title>Draft genome sequence of the purine-degrading Gottschalkia purinilyticum DSM 1384 (formerly Clostridium purinilyticum).</title>
        <authorList>
            <person name="Poehlein A."/>
            <person name="Schiel-Bengelsdorf B."/>
            <person name="Bengelsdorf F.R."/>
            <person name="Daniel R."/>
            <person name="Duerre P."/>
        </authorList>
    </citation>
    <scope>NUCLEOTIDE SEQUENCE [LARGE SCALE GENOMIC DNA]</scope>
    <source>
        <strain evidence="8">DSM 1384</strain>
    </source>
</reference>
<dbReference type="Gene3D" id="3.90.1310.10">
    <property type="entry name" value="Penicillin-binding protein 2a (Domain 2)"/>
    <property type="match status" value="1"/>
</dbReference>
<feature type="domain" description="Penicillin-binding protein dimerisation" evidence="6">
    <location>
        <begin position="59"/>
        <end position="179"/>
    </location>
</feature>
<dbReference type="Proteomes" id="UP000037267">
    <property type="component" value="Unassembled WGS sequence"/>
</dbReference>
<feature type="domain" description="Penicillin-binding protein transpeptidase" evidence="5">
    <location>
        <begin position="243"/>
        <end position="548"/>
    </location>
</feature>
<gene>
    <name evidence="7" type="primary">spoVD</name>
    <name evidence="7" type="ORF">CLPU_1c00380</name>
</gene>
<evidence type="ECO:0000313" key="8">
    <source>
        <dbReference type="Proteomes" id="UP000037267"/>
    </source>
</evidence>
<keyword evidence="4" id="KW-0812">Transmembrane</keyword>
<dbReference type="RefSeq" id="WP_050353618.1">
    <property type="nucleotide sequence ID" value="NZ_LGSS01000001.1"/>
</dbReference>
<accession>A0A0L0WEG8</accession>
<dbReference type="InterPro" id="IPR005311">
    <property type="entry name" value="PBP_dimer"/>
</dbReference>
<dbReference type="InterPro" id="IPR012338">
    <property type="entry name" value="Beta-lactam/transpept-like"/>
</dbReference>
<feature type="transmembrane region" description="Helical" evidence="4">
    <location>
        <begin position="20"/>
        <end position="37"/>
    </location>
</feature>
<evidence type="ECO:0000259" key="6">
    <source>
        <dbReference type="Pfam" id="PF03717"/>
    </source>
</evidence>
<comment type="subcellular location">
    <subcellularLocation>
        <location evidence="1">Membrane</location>
    </subcellularLocation>
</comment>
<evidence type="ECO:0000313" key="7">
    <source>
        <dbReference type="EMBL" id="KNF09873.1"/>
    </source>
</evidence>
<dbReference type="GO" id="GO:0008658">
    <property type="term" value="F:penicillin binding"/>
    <property type="evidence" value="ECO:0007669"/>
    <property type="project" value="InterPro"/>
</dbReference>
<evidence type="ECO:0000256" key="2">
    <source>
        <dbReference type="ARBA" id="ARBA00007171"/>
    </source>
</evidence>